<evidence type="ECO:0000313" key="1">
    <source>
        <dbReference type="EMBL" id="SFB25507.1"/>
    </source>
</evidence>
<dbReference type="EMBL" id="FOJY01000015">
    <property type="protein sequence ID" value="SFB25507.1"/>
    <property type="molecule type" value="Genomic_DNA"/>
</dbReference>
<proteinExistence type="predicted"/>
<protein>
    <submittedName>
        <fullName evidence="1">Uncharacterized protein</fullName>
    </submittedName>
</protein>
<evidence type="ECO:0000313" key="2">
    <source>
        <dbReference type="Proteomes" id="UP000198838"/>
    </source>
</evidence>
<dbReference type="Proteomes" id="UP000198838">
    <property type="component" value="Unassembled WGS sequence"/>
</dbReference>
<sequence>MCQTPSERRRIKAIGQRENLWMQDVDHQVSKTLVENNPKQTLVVFERSVSNPPLQKRKL</sequence>
<organism evidence="1 2">
    <name type="scientific">Acetitomaculum ruminis DSM 5522</name>
    <dbReference type="NCBI Taxonomy" id="1120918"/>
    <lineage>
        <taxon>Bacteria</taxon>
        <taxon>Bacillati</taxon>
        <taxon>Bacillota</taxon>
        <taxon>Clostridia</taxon>
        <taxon>Lachnospirales</taxon>
        <taxon>Lachnospiraceae</taxon>
        <taxon>Acetitomaculum</taxon>
    </lineage>
</organism>
<dbReference type="AlphaFoldDB" id="A0A1I0ZJ79"/>
<reference evidence="1 2" key="1">
    <citation type="submission" date="2016-10" db="EMBL/GenBank/DDBJ databases">
        <authorList>
            <person name="de Groot N.N."/>
        </authorList>
    </citation>
    <scope>NUCLEOTIDE SEQUENCE [LARGE SCALE GENOMIC DNA]</scope>
    <source>
        <strain evidence="1 2">DSM 5522</strain>
    </source>
</reference>
<accession>A0A1I0ZJ79</accession>
<name>A0A1I0ZJ79_9FIRM</name>
<keyword evidence="2" id="KW-1185">Reference proteome</keyword>
<gene>
    <name evidence="1" type="ORF">SAMN05216249_11573</name>
</gene>